<evidence type="ECO:0000313" key="2">
    <source>
        <dbReference type="EMBL" id="SFS34648.1"/>
    </source>
</evidence>
<gene>
    <name evidence="2" type="ORF">SAMN04488556_0292</name>
</gene>
<accession>A0A1I6P3I2</accession>
<keyword evidence="3" id="KW-1185">Reference proteome</keyword>
<keyword evidence="1" id="KW-0472">Membrane</keyword>
<dbReference type="RefSeq" id="WP_092900594.1">
    <property type="nucleotide sequence ID" value="NZ_FOZS01000001.1"/>
</dbReference>
<dbReference type="EMBL" id="FOZS01000001">
    <property type="protein sequence ID" value="SFS34648.1"/>
    <property type="molecule type" value="Genomic_DNA"/>
</dbReference>
<feature type="transmembrane region" description="Helical" evidence="1">
    <location>
        <begin position="39"/>
        <end position="59"/>
    </location>
</feature>
<name>A0A1I6P3I2_9EURY</name>
<reference evidence="3" key="1">
    <citation type="submission" date="2016-10" db="EMBL/GenBank/DDBJ databases">
        <authorList>
            <person name="Varghese N."/>
            <person name="Submissions S."/>
        </authorList>
    </citation>
    <scope>NUCLEOTIDE SEQUENCE [LARGE SCALE GENOMIC DNA]</scope>
    <source>
        <strain evidence="3">DSM 22427</strain>
    </source>
</reference>
<keyword evidence="1" id="KW-1133">Transmembrane helix</keyword>
<dbReference type="AlphaFoldDB" id="A0A1I6P3I2"/>
<dbReference type="OrthoDB" id="247873at2157"/>
<protein>
    <submittedName>
        <fullName evidence="2">Uncharacterized protein</fullName>
    </submittedName>
</protein>
<organism evidence="2 3">
    <name type="scientific">Halostagnicola kamekurae</name>
    <dbReference type="NCBI Taxonomy" id="619731"/>
    <lineage>
        <taxon>Archaea</taxon>
        <taxon>Methanobacteriati</taxon>
        <taxon>Methanobacteriota</taxon>
        <taxon>Stenosarchaea group</taxon>
        <taxon>Halobacteria</taxon>
        <taxon>Halobacteriales</taxon>
        <taxon>Natrialbaceae</taxon>
        <taxon>Halostagnicola</taxon>
    </lineage>
</organism>
<evidence type="ECO:0000313" key="3">
    <source>
        <dbReference type="Proteomes" id="UP000199199"/>
    </source>
</evidence>
<sequence>MSRRPSLKQVLASPATLLTYVVLVVPFALGWLRSSWLSPLALPGYLVYVIGSAIGNAIAPRYEFWTYWGPFLVGCFGLSSIVGYVYEVRRGERSDEK</sequence>
<dbReference type="Proteomes" id="UP000199199">
    <property type="component" value="Unassembled WGS sequence"/>
</dbReference>
<keyword evidence="1" id="KW-0812">Transmembrane</keyword>
<feature type="transmembrane region" description="Helical" evidence="1">
    <location>
        <begin position="12"/>
        <end position="32"/>
    </location>
</feature>
<feature type="transmembrane region" description="Helical" evidence="1">
    <location>
        <begin position="65"/>
        <end position="86"/>
    </location>
</feature>
<evidence type="ECO:0000256" key="1">
    <source>
        <dbReference type="SAM" id="Phobius"/>
    </source>
</evidence>
<proteinExistence type="predicted"/>